<dbReference type="HAMAP" id="MF_00902">
    <property type="entry name" value="TatC"/>
    <property type="match status" value="1"/>
</dbReference>
<keyword evidence="2 5" id="KW-0812">Transmembrane</keyword>
<evidence type="ECO:0000256" key="2">
    <source>
        <dbReference type="ARBA" id="ARBA00022692"/>
    </source>
</evidence>
<keyword evidence="5" id="KW-1003">Cell membrane</keyword>
<name>A0A0M1P8D0_9BACL</name>
<feature type="transmembrane region" description="Helical" evidence="5">
    <location>
        <begin position="189"/>
        <end position="206"/>
    </location>
</feature>
<accession>A0A0M1P8D0</accession>
<protein>
    <recommendedName>
        <fullName evidence="5">Sec-independent protein translocase protein TatC</fullName>
    </recommendedName>
</protein>
<evidence type="ECO:0000256" key="4">
    <source>
        <dbReference type="ARBA" id="ARBA00023136"/>
    </source>
</evidence>
<keyword evidence="4 5" id="KW-0472">Membrane</keyword>
<feature type="transmembrane region" description="Helical" evidence="5">
    <location>
        <begin position="103"/>
        <end position="128"/>
    </location>
</feature>
<keyword evidence="5" id="KW-0811">Translocation</keyword>
<dbReference type="GO" id="GO:0009977">
    <property type="term" value="F:proton motive force dependent protein transmembrane transporter activity"/>
    <property type="evidence" value="ECO:0007669"/>
    <property type="project" value="TreeGrafter"/>
</dbReference>
<dbReference type="EMBL" id="LIUT01000001">
    <property type="protein sequence ID" value="KOR90682.1"/>
    <property type="molecule type" value="Genomic_DNA"/>
</dbReference>
<dbReference type="AlphaFoldDB" id="A0A0M1P8D0"/>
<comment type="caution">
    <text evidence="6">The sequence shown here is derived from an EMBL/GenBank/DDBJ whole genome shotgun (WGS) entry which is preliminary data.</text>
</comment>
<keyword evidence="7" id="KW-1185">Reference proteome</keyword>
<keyword evidence="5" id="KW-0813">Transport</keyword>
<dbReference type="GO" id="GO:0033281">
    <property type="term" value="C:TAT protein transport complex"/>
    <property type="evidence" value="ECO:0007669"/>
    <property type="project" value="UniProtKB-UniRule"/>
</dbReference>
<evidence type="ECO:0000313" key="6">
    <source>
        <dbReference type="EMBL" id="KOR90682.1"/>
    </source>
</evidence>
<evidence type="ECO:0000313" key="7">
    <source>
        <dbReference type="Proteomes" id="UP000036932"/>
    </source>
</evidence>
<keyword evidence="3 5" id="KW-1133">Transmembrane helix</keyword>
<keyword evidence="5" id="KW-0653">Protein transport</keyword>
<dbReference type="Pfam" id="PF00902">
    <property type="entry name" value="TatC"/>
    <property type="match status" value="1"/>
</dbReference>
<comment type="subcellular location">
    <subcellularLocation>
        <location evidence="5">Cell membrane</location>
        <topology evidence="5">Multi-pass membrane protein</topology>
    </subcellularLocation>
    <subcellularLocation>
        <location evidence="1">Membrane</location>
        <topology evidence="1">Multi-pass membrane protein</topology>
    </subcellularLocation>
</comment>
<feature type="transmembrane region" description="Helical" evidence="5">
    <location>
        <begin position="148"/>
        <end position="177"/>
    </location>
</feature>
<comment type="subunit">
    <text evidence="5">Forms a complex with TatA.</text>
</comment>
<feature type="transmembrane region" description="Helical" evidence="5">
    <location>
        <begin position="21"/>
        <end position="43"/>
    </location>
</feature>
<dbReference type="PATRIC" id="fig|1705565.3.peg.3607"/>
<reference evidence="7" key="1">
    <citation type="submission" date="2015-08" db="EMBL/GenBank/DDBJ databases">
        <title>Genome sequencing project for genomic taxonomy and phylogenomics of Bacillus-like bacteria.</title>
        <authorList>
            <person name="Liu B."/>
            <person name="Wang J."/>
            <person name="Zhu Y."/>
            <person name="Liu G."/>
            <person name="Chen Q."/>
            <person name="Chen Z."/>
            <person name="Lan J."/>
            <person name="Che J."/>
            <person name="Ge C."/>
            <person name="Shi H."/>
            <person name="Pan Z."/>
            <person name="Liu X."/>
        </authorList>
    </citation>
    <scope>NUCLEOTIDE SEQUENCE [LARGE SCALE GENOMIC DNA]</scope>
    <source>
        <strain evidence="7">FJAT-22460</strain>
    </source>
</reference>
<dbReference type="RefSeq" id="WP_054403572.1">
    <property type="nucleotide sequence ID" value="NZ_LIUT01000001.1"/>
</dbReference>
<comment type="similarity">
    <text evidence="5">Belongs to the TatC family.</text>
</comment>
<evidence type="ECO:0000256" key="5">
    <source>
        <dbReference type="HAMAP-Rule" id="MF_00902"/>
    </source>
</evidence>
<dbReference type="PANTHER" id="PTHR30371">
    <property type="entry name" value="SEC-INDEPENDENT PROTEIN TRANSLOCASE PROTEIN TATC"/>
    <property type="match status" value="1"/>
</dbReference>
<dbReference type="InterPro" id="IPR002033">
    <property type="entry name" value="TatC"/>
</dbReference>
<sequence length="243" mass="27602">MDQQQPEQYLTEHLTELRKRILITLGTFLVALCAAFLYVEPLYQRLTRDVEGQLQLLGPTDVIWVYFMIAGVIAIAVTMPIAGFQVWRFVAPGLSTLERRTSLAYIPAIGILFIMGLAFGYFVIYPMVLSFLNSLSDNFITAYTAEKYFRFMIHMTVPFGVLFEMPVVIMFLTSLGILNPLRLAKMRKIAYLLLTITAVTITPPDIVSDILVIVPLFLLYEISVGLSRIVYNKRIAKMELLSE</sequence>
<dbReference type="Proteomes" id="UP000036932">
    <property type="component" value="Unassembled WGS sequence"/>
</dbReference>
<dbReference type="PANTHER" id="PTHR30371:SF4">
    <property type="entry name" value="SEC-INDEPENDENT PROTEIN TRANSLOCASE PROTEIN TATCD"/>
    <property type="match status" value="1"/>
</dbReference>
<dbReference type="PRINTS" id="PR01840">
    <property type="entry name" value="TATCFAMILY"/>
</dbReference>
<dbReference type="NCBIfam" id="TIGR00945">
    <property type="entry name" value="tatC"/>
    <property type="match status" value="1"/>
</dbReference>
<proteinExistence type="inferred from homology"/>
<gene>
    <name evidence="5" type="primary">tatC</name>
    <name evidence="6" type="ORF">AM231_08330</name>
</gene>
<evidence type="ECO:0000256" key="3">
    <source>
        <dbReference type="ARBA" id="ARBA00022989"/>
    </source>
</evidence>
<dbReference type="GO" id="GO:0065002">
    <property type="term" value="P:intracellular protein transmembrane transport"/>
    <property type="evidence" value="ECO:0007669"/>
    <property type="project" value="TreeGrafter"/>
</dbReference>
<evidence type="ECO:0000256" key="1">
    <source>
        <dbReference type="ARBA" id="ARBA00004141"/>
    </source>
</evidence>
<dbReference type="GO" id="GO:0043953">
    <property type="term" value="P:protein transport by the Tat complex"/>
    <property type="evidence" value="ECO:0007669"/>
    <property type="project" value="UniProtKB-UniRule"/>
</dbReference>
<feature type="transmembrane region" description="Helical" evidence="5">
    <location>
        <begin position="212"/>
        <end position="231"/>
    </location>
</feature>
<organism evidence="6 7">
    <name type="scientific">Paenibacillus solani</name>
    <dbReference type="NCBI Taxonomy" id="1705565"/>
    <lineage>
        <taxon>Bacteria</taxon>
        <taxon>Bacillati</taxon>
        <taxon>Bacillota</taxon>
        <taxon>Bacilli</taxon>
        <taxon>Bacillales</taxon>
        <taxon>Paenibacillaceae</taxon>
        <taxon>Paenibacillus</taxon>
    </lineage>
</organism>
<feature type="transmembrane region" description="Helical" evidence="5">
    <location>
        <begin position="63"/>
        <end position="91"/>
    </location>
</feature>
<comment type="function">
    <text evidence="5">Part of the twin-arginine translocation (Tat) system that transports large folded proteins containing a characteristic twin-arginine motif in their signal peptide across membranes.</text>
</comment>